<dbReference type="AlphaFoldDB" id="A0A1I5NIM6"/>
<evidence type="ECO:0000313" key="4">
    <source>
        <dbReference type="Proteomes" id="UP000242243"/>
    </source>
</evidence>
<proteinExistence type="predicted"/>
<reference evidence="3 4" key="1">
    <citation type="submission" date="2016-10" db="EMBL/GenBank/DDBJ databases">
        <authorList>
            <person name="de Groot N.N."/>
        </authorList>
    </citation>
    <scope>NUCLEOTIDE SEQUENCE [LARGE SCALE GENOMIC DNA]</scope>
    <source>
        <strain evidence="3 4">DSM 17073</strain>
    </source>
</reference>
<dbReference type="EMBL" id="BJWI01000008">
    <property type="protein sequence ID" value="GEM01355.1"/>
    <property type="molecule type" value="Genomic_DNA"/>
</dbReference>
<accession>A0A1I5NIM6</accession>
<sequence length="99" mass="11401">MSQKEDVEEMPIWQDHERRITTLENTFASMSHEMKDVKTAVEKTGNEQKELLNTLIDHHLATNKMKLSNFWKVILNITGAGGLLITVFYALFQLITNLP</sequence>
<dbReference type="STRING" id="306540.SAMN05421839_10968"/>
<dbReference type="RefSeq" id="WP_089831085.1">
    <property type="nucleotide sequence ID" value="NZ_BJWI01000008.1"/>
</dbReference>
<dbReference type="Proteomes" id="UP000321547">
    <property type="component" value="Unassembled WGS sequence"/>
</dbReference>
<dbReference type="OrthoDB" id="2972945at2"/>
<feature type="transmembrane region" description="Helical" evidence="1">
    <location>
        <begin position="73"/>
        <end position="95"/>
    </location>
</feature>
<evidence type="ECO:0000313" key="2">
    <source>
        <dbReference type="EMBL" id="GEM01355.1"/>
    </source>
</evidence>
<name>A0A1I5NIM6_9BACI</name>
<keyword evidence="1" id="KW-1133">Transmembrane helix</keyword>
<dbReference type="EMBL" id="FOXC01000009">
    <property type="protein sequence ID" value="SFP21634.1"/>
    <property type="molecule type" value="Genomic_DNA"/>
</dbReference>
<keyword evidence="5" id="KW-1185">Reference proteome</keyword>
<organism evidence="3 4">
    <name type="scientific">Halolactibacillus halophilus</name>
    <dbReference type="NCBI Taxonomy" id="306540"/>
    <lineage>
        <taxon>Bacteria</taxon>
        <taxon>Bacillati</taxon>
        <taxon>Bacillota</taxon>
        <taxon>Bacilli</taxon>
        <taxon>Bacillales</taxon>
        <taxon>Bacillaceae</taxon>
        <taxon>Halolactibacillus</taxon>
    </lineage>
</organism>
<keyword evidence="1" id="KW-0812">Transmembrane</keyword>
<gene>
    <name evidence="2" type="ORF">HHA03_08870</name>
    <name evidence="3" type="ORF">SAMN05421839_10968</name>
</gene>
<evidence type="ECO:0000256" key="1">
    <source>
        <dbReference type="SAM" id="Phobius"/>
    </source>
</evidence>
<reference evidence="2 5" key="2">
    <citation type="submission" date="2019-07" db="EMBL/GenBank/DDBJ databases">
        <title>Whole genome shotgun sequence of Halolactibacillus halophilus NBRC 100868.</title>
        <authorList>
            <person name="Hosoyama A."/>
            <person name="Uohara A."/>
            <person name="Ohji S."/>
            <person name="Ichikawa N."/>
        </authorList>
    </citation>
    <scope>NUCLEOTIDE SEQUENCE [LARGE SCALE GENOMIC DNA]</scope>
    <source>
        <strain evidence="2 5">NBRC 100868</strain>
    </source>
</reference>
<keyword evidence="1" id="KW-0472">Membrane</keyword>
<evidence type="ECO:0000313" key="5">
    <source>
        <dbReference type="Proteomes" id="UP000321547"/>
    </source>
</evidence>
<protein>
    <recommendedName>
        <fullName evidence="6">Haemolysin XhlA</fullName>
    </recommendedName>
</protein>
<dbReference type="Proteomes" id="UP000242243">
    <property type="component" value="Unassembled WGS sequence"/>
</dbReference>
<evidence type="ECO:0000313" key="3">
    <source>
        <dbReference type="EMBL" id="SFP21634.1"/>
    </source>
</evidence>
<evidence type="ECO:0008006" key="6">
    <source>
        <dbReference type="Google" id="ProtNLM"/>
    </source>
</evidence>